<accession>A0A4Y2NA45</accession>
<keyword evidence="1" id="KW-0732">Signal</keyword>
<reference evidence="2 3" key="1">
    <citation type="journal article" date="2019" name="Sci. Rep.">
        <title>Orb-weaving spider Araneus ventricosus genome elucidates the spidroin gene catalogue.</title>
        <authorList>
            <person name="Kono N."/>
            <person name="Nakamura H."/>
            <person name="Ohtoshi R."/>
            <person name="Moran D.A.P."/>
            <person name="Shinohara A."/>
            <person name="Yoshida Y."/>
            <person name="Fujiwara M."/>
            <person name="Mori M."/>
            <person name="Tomita M."/>
            <person name="Arakawa K."/>
        </authorList>
    </citation>
    <scope>NUCLEOTIDE SEQUENCE [LARGE SCALE GENOMIC DNA]</scope>
</reference>
<proteinExistence type="predicted"/>
<feature type="signal peptide" evidence="1">
    <location>
        <begin position="1"/>
        <end position="19"/>
    </location>
</feature>
<comment type="caution">
    <text evidence="2">The sequence shown here is derived from an EMBL/GenBank/DDBJ whole genome shotgun (WGS) entry which is preliminary data.</text>
</comment>
<dbReference type="EMBL" id="BGPR01008708">
    <property type="protein sequence ID" value="GBN35520.1"/>
    <property type="molecule type" value="Genomic_DNA"/>
</dbReference>
<dbReference type="Proteomes" id="UP000499080">
    <property type="component" value="Unassembled WGS sequence"/>
</dbReference>
<evidence type="ECO:0000313" key="3">
    <source>
        <dbReference type="Proteomes" id="UP000499080"/>
    </source>
</evidence>
<dbReference type="AlphaFoldDB" id="A0A4Y2NA45"/>
<dbReference type="PROSITE" id="PS51257">
    <property type="entry name" value="PROKAR_LIPOPROTEIN"/>
    <property type="match status" value="1"/>
</dbReference>
<feature type="chain" id="PRO_5021422136" description="Lipoprotein" evidence="1">
    <location>
        <begin position="20"/>
        <end position="74"/>
    </location>
</feature>
<keyword evidence="3" id="KW-1185">Reference proteome</keyword>
<evidence type="ECO:0000313" key="2">
    <source>
        <dbReference type="EMBL" id="GBN35520.1"/>
    </source>
</evidence>
<protein>
    <recommendedName>
        <fullName evidence="4">Lipoprotein</fullName>
    </recommendedName>
</protein>
<evidence type="ECO:0008006" key="4">
    <source>
        <dbReference type="Google" id="ProtNLM"/>
    </source>
</evidence>
<evidence type="ECO:0000256" key="1">
    <source>
        <dbReference type="SAM" id="SignalP"/>
    </source>
</evidence>
<sequence>MRISILLCLMIYTILSCDSADLESRNEVSFAKCSTKNILKSEPFKQDIQKYKLFIRNEVVFQNLNPFWKSTGLW</sequence>
<gene>
    <name evidence="2" type="ORF">AVEN_33015_1</name>
</gene>
<name>A0A4Y2NA45_ARAVE</name>
<organism evidence="2 3">
    <name type="scientific">Araneus ventricosus</name>
    <name type="common">Orbweaver spider</name>
    <name type="synonym">Epeira ventricosa</name>
    <dbReference type="NCBI Taxonomy" id="182803"/>
    <lineage>
        <taxon>Eukaryota</taxon>
        <taxon>Metazoa</taxon>
        <taxon>Ecdysozoa</taxon>
        <taxon>Arthropoda</taxon>
        <taxon>Chelicerata</taxon>
        <taxon>Arachnida</taxon>
        <taxon>Araneae</taxon>
        <taxon>Araneomorphae</taxon>
        <taxon>Entelegynae</taxon>
        <taxon>Araneoidea</taxon>
        <taxon>Araneidae</taxon>
        <taxon>Araneus</taxon>
    </lineage>
</organism>